<evidence type="ECO:0000256" key="11">
    <source>
        <dbReference type="ARBA" id="ARBA00069151"/>
    </source>
</evidence>
<dbReference type="HOGENOM" id="CLU_031520_1_0_1"/>
<evidence type="ECO:0000256" key="9">
    <source>
        <dbReference type="ARBA" id="ARBA00053812"/>
    </source>
</evidence>
<evidence type="ECO:0000256" key="7">
    <source>
        <dbReference type="ARBA" id="ARBA00023136"/>
    </source>
</evidence>
<dbReference type="InterPro" id="IPR052266">
    <property type="entry name" value="Miro-EF-hand_domain"/>
</dbReference>
<dbReference type="GO" id="GO:0045944">
    <property type="term" value="P:positive regulation of transcription by RNA polymerase II"/>
    <property type="evidence" value="ECO:0007669"/>
    <property type="project" value="Ensembl"/>
</dbReference>
<dbReference type="GO" id="GO:0098797">
    <property type="term" value="C:plasma membrane protein complex"/>
    <property type="evidence" value="ECO:0007669"/>
    <property type="project" value="Ensembl"/>
</dbReference>
<evidence type="ECO:0000256" key="8">
    <source>
        <dbReference type="ARBA" id="ARBA00023273"/>
    </source>
</evidence>
<dbReference type="InterPro" id="IPR018247">
    <property type="entry name" value="EF_Hand_1_Ca_BS"/>
</dbReference>
<reference evidence="13" key="2">
    <citation type="submission" date="2025-08" db="UniProtKB">
        <authorList>
            <consortium name="Ensembl"/>
        </authorList>
    </citation>
    <scope>IDENTIFICATION</scope>
</reference>
<proteinExistence type="predicted"/>
<dbReference type="Gene3D" id="1.10.238.10">
    <property type="entry name" value="EF-hand"/>
    <property type="match status" value="2"/>
</dbReference>
<evidence type="ECO:0000256" key="1">
    <source>
        <dbReference type="ARBA" id="ARBA00004522"/>
    </source>
</evidence>
<dbReference type="SMART" id="SM00054">
    <property type="entry name" value="EFh"/>
    <property type="match status" value="3"/>
</dbReference>
<evidence type="ECO:0000256" key="3">
    <source>
        <dbReference type="ARBA" id="ARBA00022553"/>
    </source>
</evidence>
<dbReference type="KEGG" id="shr:100918286"/>
<dbReference type="InterPro" id="IPR011992">
    <property type="entry name" value="EF-hand-dom_pair"/>
</dbReference>
<dbReference type="STRING" id="9305.ENSSHAP00000020412"/>
<dbReference type="FunCoup" id="G3WYA7">
    <property type="interactions" value="282"/>
</dbReference>
<dbReference type="FunFam" id="1.10.238.10:FF:000193">
    <property type="entry name" value="EF-hand calcium-binding domain-containing protein 7"/>
    <property type="match status" value="1"/>
</dbReference>
<keyword evidence="2" id="KW-1003">Cell membrane</keyword>
<dbReference type="eggNOG" id="KOG0027">
    <property type="taxonomic scope" value="Eukaryota"/>
</dbReference>
<keyword evidence="14" id="KW-1185">Reference proteome</keyword>
<evidence type="ECO:0000256" key="10">
    <source>
        <dbReference type="ARBA" id="ARBA00065136"/>
    </source>
</evidence>
<organism evidence="13 14">
    <name type="scientific">Sarcophilus harrisii</name>
    <name type="common">Tasmanian devil</name>
    <name type="synonym">Sarcophilus laniarius</name>
    <dbReference type="NCBI Taxonomy" id="9305"/>
    <lineage>
        <taxon>Eukaryota</taxon>
        <taxon>Metazoa</taxon>
        <taxon>Chordata</taxon>
        <taxon>Craniata</taxon>
        <taxon>Vertebrata</taxon>
        <taxon>Euteleostomi</taxon>
        <taxon>Mammalia</taxon>
        <taxon>Metatheria</taxon>
        <taxon>Dasyuromorphia</taxon>
        <taxon>Dasyuridae</taxon>
        <taxon>Sarcophilus</taxon>
    </lineage>
</organism>
<accession>G3WYA7</accession>
<dbReference type="AlphaFoldDB" id="G3WYA7"/>
<keyword evidence="8" id="KW-0966">Cell projection</keyword>
<evidence type="ECO:0000256" key="6">
    <source>
        <dbReference type="ARBA" id="ARBA00022837"/>
    </source>
</evidence>
<evidence type="ECO:0000259" key="12">
    <source>
        <dbReference type="PROSITE" id="PS50222"/>
    </source>
</evidence>
<reference evidence="13" key="3">
    <citation type="submission" date="2025-09" db="UniProtKB">
        <authorList>
            <consortium name="Ensembl"/>
        </authorList>
    </citation>
    <scope>IDENTIFICATION</scope>
</reference>
<name>G3WYA7_SARHA</name>
<dbReference type="InParanoid" id="G3WYA7"/>
<dbReference type="PROSITE" id="PS50222">
    <property type="entry name" value="EF_HAND_2"/>
    <property type="match status" value="2"/>
</dbReference>
<dbReference type="GO" id="GO:0009898">
    <property type="term" value="C:cytoplasmic side of plasma membrane"/>
    <property type="evidence" value="ECO:0007669"/>
    <property type="project" value="Ensembl"/>
</dbReference>
<keyword evidence="6" id="KW-0106">Calcium</keyword>
<dbReference type="RefSeq" id="XP_012403014.1">
    <property type="nucleotide sequence ID" value="XM_012547560.3"/>
</dbReference>
<dbReference type="GO" id="GO:0120229">
    <property type="term" value="P:protein localization to motile cilium"/>
    <property type="evidence" value="ECO:0007669"/>
    <property type="project" value="Ensembl"/>
</dbReference>
<comment type="subunit">
    <text evidence="10">Component of the EvC complex composed of EFCAB7, IQCE, EVC2 and EVC; built from two subcomplexes, EVC2:EVC and EFCAB7:IQCE. Interacts (via EF-hand 1 and 2) with IQCE (via N-terminus); this interaction anchors the EVC-EVC2 complex in a signaling microdomain at the base of cilia and stimulates the Hedgehog (Hh) pathway. Interacts with EVC2 (via N-terminal end). Interacts with EVC.</text>
</comment>
<reference evidence="13 14" key="1">
    <citation type="journal article" date="2011" name="Proc. Natl. Acad. Sci. U.S.A.">
        <title>Genetic diversity and population structure of the endangered marsupial Sarcophilus harrisii (Tasmanian devil).</title>
        <authorList>
            <person name="Miller W."/>
            <person name="Hayes V.M."/>
            <person name="Ratan A."/>
            <person name="Petersen D.C."/>
            <person name="Wittekindt N.E."/>
            <person name="Miller J."/>
            <person name="Walenz B."/>
            <person name="Knight J."/>
            <person name="Qi J."/>
            <person name="Zhao F."/>
            <person name="Wang Q."/>
            <person name="Bedoya-Reina O.C."/>
            <person name="Katiyar N."/>
            <person name="Tomsho L.P."/>
            <person name="Kasson L.M."/>
            <person name="Hardie R.A."/>
            <person name="Woodbridge P."/>
            <person name="Tindall E.A."/>
            <person name="Bertelsen M.F."/>
            <person name="Dixon D."/>
            <person name="Pyecroft S."/>
            <person name="Helgen K.M."/>
            <person name="Lesk A.M."/>
            <person name="Pringle T.H."/>
            <person name="Patterson N."/>
            <person name="Zhang Y."/>
            <person name="Kreiss A."/>
            <person name="Woods G.M."/>
            <person name="Jones M.E."/>
            <person name="Schuster S.C."/>
        </authorList>
    </citation>
    <scope>NUCLEOTIDE SEQUENCE [LARGE SCALE GENOMIC DNA]</scope>
</reference>
<keyword evidence="5" id="KW-0677">Repeat</keyword>
<evidence type="ECO:0000313" key="13">
    <source>
        <dbReference type="Ensembl" id="ENSSHAP00000020412.2"/>
    </source>
</evidence>
<dbReference type="GO" id="GO:1903569">
    <property type="term" value="P:positive regulation of protein localization to ciliary membrane"/>
    <property type="evidence" value="ECO:0007669"/>
    <property type="project" value="Ensembl"/>
</dbReference>
<evidence type="ECO:0000313" key="14">
    <source>
        <dbReference type="Proteomes" id="UP000007648"/>
    </source>
</evidence>
<sequence length="629" mass="71525">MASGPGGHAPLSNQKSIPWECSRTKKLQVTEEELFYMNCRAAYLTVFKSSLENIMSRDQLCIALQKAGRNPSQKTIDKYWTPQTAKLNFDDFCAILKKEKPTSKSELLKAFKKIDVNNDGYILHTDLYKILTKRGDKMTPEELSAILNLADVNVDGKLDYNKFCKLYVTTNEQCLKTALEKLEIDSKMRLQQLGSHLEGSPESAISPIAKPSLRIPRNIDQETMLNRGDGRNSSLPLPARKYKTSVSFNISMGANSCRNSKLLEPNSLKEWQCAQSKGCFFLEENGEIISHQYKVHLSQRSSVYLTIRPLNLSQEEGSPSPWLSVDTALYLFKENEGQANLQLMCFTELRNRELYGWSGELGSGLYYLIPFTTGCWLKKEKKHITEEAMLVGRGEKGELFLTKKFRSALSDIFDIIDLDGNDLLSLDEYNFFELRTSGEKCDEDAWAICKENFDTKKNELTRQGFMDLNLMEASDREGDPSDLWVTLHSMGFNKALEMVEACPFIIDIHAEKCRPRIKAVHMGSGTGHFEKAICKSVISKGDVKTMDHENIFLHTYKSDFRITTVLENKSEKKVIIHVNNELSKNCLNNRGLNIFAVEVAPKSTMVCQHVVPMNERQEWVYNCVYSLVS</sequence>
<dbReference type="PANTHER" id="PTHR46819">
    <property type="entry name" value="EF-HAND CALCIUM-BINDING DOMAIN-CONTAINING PROTEIN 7"/>
    <property type="match status" value="1"/>
</dbReference>
<dbReference type="Ensembl" id="ENSSHAT00000020573.2">
    <property type="protein sequence ID" value="ENSSHAP00000020412.2"/>
    <property type="gene ID" value="ENSSHAG00000017313.2"/>
</dbReference>
<dbReference type="CDD" id="cd00051">
    <property type="entry name" value="EFh"/>
    <property type="match status" value="1"/>
</dbReference>
<dbReference type="GO" id="GO:0060170">
    <property type="term" value="C:ciliary membrane"/>
    <property type="evidence" value="ECO:0007669"/>
    <property type="project" value="UniProtKB-SubCell"/>
</dbReference>
<evidence type="ECO:0000256" key="5">
    <source>
        <dbReference type="ARBA" id="ARBA00022737"/>
    </source>
</evidence>
<dbReference type="Pfam" id="PF13499">
    <property type="entry name" value="EF-hand_7"/>
    <property type="match status" value="1"/>
</dbReference>
<dbReference type="GeneTree" id="ENSGT00390000015466"/>
<dbReference type="CTD" id="84455"/>
<dbReference type="FunFam" id="1.10.238.10:FF:000161">
    <property type="entry name" value="EF-hand calcium-binding domain-containing protein 7 isoform X2"/>
    <property type="match status" value="1"/>
</dbReference>
<gene>
    <name evidence="13" type="primary">EFCAB7</name>
</gene>
<dbReference type="GO" id="GO:0042307">
    <property type="term" value="P:positive regulation of protein import into nucleus"/>
    <property type="evidence" value="ECO:0007669"/>
    <property type="project" value="Ensembl"/>
</dbReference>
<comment type="subcellular location">
    <subcellularLocation>
        <location evidence="1">Cell projection</location>
        <location evidence="1">Cilium membrane</location>
        <topology evidence="1">Peripheral membrane protein</topology>
        <orientation evidence="1">Cytoplasmic side</orientation>
    </subcellularLocation>
</comment>
<dbReference type="GeneID" id="100918286"/>
<dbReference type="GO" id="GO:0005509">
    <property type="term" value="F:calcium ion binding"/>
    <property type="evidence" value="ECO:0007669"/>
    <property type="project" value="InterPro"/>
</dbReference>
<dbReference type="RefSeq" id="XP_003767333.1">
    <property type="nucleotide sequence ID" value="XM_003767285.4"/>
</dbReference>
<keyword evidence="4" id="KW-0479">Metal-binding</keyword>
<dbReference type="InterPro" id="IPR002048">
    <property type="entry name" value="EF_hand_dom"/>
</dbReference>
<evidence type="ECO:0000256" key="2">
    <source>
        <dbReference type="ARBA" id="ARBA00022475"/>
    </source>
</evidence>
<dbReference type="PANTHER" id="PTHR46819:SF1">
    <property type="entry name" value="EF-HAND CALCIUM-BINDING DOMAIN-CONTAINING PROTEIN 7"/>
    <property type="match status" value="1"/>
</dbReference>
<feature type="domain" description="EF-hand" evidence="12">
    <location>
        <begin position="138"/>
        <end position="173"/>
    </location>
</feature>
<feature type="domain" description="EF-hand" evidence="12">
    <location>
        <begin position="102"/>
        <end position="137"/>
    </location>
</feature>
<dbReference type="GO" id="GO:0008589">
    <property type="term" value="P:regulation of smoothened signaling pathway"/>
    <property type="evidence" value="ECO:0007669"/>
    <property type="project" value="Ensembl"/>
</dbReference>
<dbReference type="Proteomes" id="UP000007648">
    <property type="component" value="Unassembled WGS sequence"/>
</dbReference>
<dbReference type="OrthoDB" id="26525at2759"/>
<dbReference type="SUPFAM" id="SSF47473">
    <property type="entry name" value="EF-hand"/>
    <property type="match status" value="2"/>
</dbReference>
<protein>
    <recommendedName>
        <fullName evidence="11">EF-hand calcium-binding domain-containing protein 7</fullName>
    </recommendedName>
</protein>
<comment type="function">
    <text evidence="9">Component of the EvC complex that positively regulates ciliary Hedgehog (Hh) signaling. Required for the localization of the EVC2:EVC subcomplex at the base of primary cilia.</text>
</comment>
<dbReference type="PROSITE" id="PS00018">
    <property type="entry name" value="EF_HAND_1"/>
    <property type="match status" value="1"/>
</dbReference>
<evidence type="ECO:0000256" key="4">
    <source>
        <dbReference type="ARBA" id="ARBA00022723"/>
    </source>
</evidence>
<keyword evidence="3" id="KW-0597">Phosphoprotein</keyword>
<keyword evidence="7" id="KW-0472">Membrane</keyword>